<reference evidence="2" key="1">
    <citation type="submission" date="2015-07" db="EMBL/GenBank/DDBJ databases">
        <title>Draft Genome Sequences of Anaerolinea thermolimosa IMO-1, Bellilinea caldifistulae GOMI-1, Leptolinea tardivitalis YMTK-2, Levilinea saccharolytica KIBI-1,Longilinea arvoryzae KOME-1, Previously Described as Members of the Anaerolineaceae (Chloroflexi).</title>
        <authorList>
            <person name="Sekiguchi Y."/>
            <person name="Ohashi A."/>
            <person name="Matsuura N."/>
            <person name="Tourlousse M.D."/>
        </authorList>
    </citation>
    <scope>NUCLEOTIDE SEQUENCE [LARGE SCALE GENOMIC DNA]</scope>
    <source>
        <strain evidence="2">KOME-1</strain>
    </source>
</reference>
<dbReference type="Proteomes" id="UP000055060">
    <property type="component" value="Unassembled WGS sequence"/>
</dbReference>
<keyword evidence="3" id="KW-1185">Reference proteome</keyword>
<dbReference type="EMBL" id="DF967973">
    <property type="protein sequence ID" value="GAP16071.1"/>
    <property type="molecule type" value="Genomic_DNA"/>
</dbReference>
<dbReference type="AlphaFoldDB" id="A0A0K8MYF5"/>
<keyword evidence="1" id="KW-0812">Transmembrane</keyword>
<evidence type="ECO:0000313" key="2">
    <source>
        <dbReference type="EMBL" id="GAP16071.1"/>
    </source>
</evidence>
<organism evidence="2">
    <name type="scientific">Longilinea arvoryzae</name>
    <dbReference type="NCBI Taxonomy" id="360412"/>
    <lineage>
        <taxon>Bacteria</taxon>
        <taxon>Bacillati</taxon>
        <taxon>Chloroflexota</taxon>
        <taxon>Anaerolineae</taxon>
        <taxon>Anaerolineales</taxon>
        <taxon>Anaerolineaceae</taxon>
        <taxon>Longilinea</taxon>
    </lineage>
</organism>
<name>A0A0K8MYF5_9CHLR</name>
<evidence type="ECO:0000256" key="1">
    <source>
        <dbReference type="SAM" id="Phobius"/>
    </source>
</evidence>
<gene>
    <name evidence="2" type="ORF">LARV_03867</name>
</gene>
<accession>A0A0K8MYF5</accession>
<proteinExistence type="predicted"/>
<keyword evidence="1" id="KW-1133">Transmembrane helix</keyword>
<sequence length="172" mass="19264">MLTGAAVDPDRNETQHHFSLRILLPILPILFILSVSSRRIVCHKSTPRAGAGPAWRRWINAHAYSPLDPYAVMDPKRNPTFFSPSESFFPSCQSCPSCRFLLVGLLAINPRRVQVRVQLGADGSTPTHIPRWTLTPLWIRPETQHSFPPRNLSSHPANPVHPVGFFSSDCLP</sequence>
<feature type="transmembrane region" description="Helical" evidence="1">
    <location>
        <begin position="18"/>
        <end position="35"/>
    </location>
</feature>
<keyword evidence="1" id="KW-0472">Membrane</keyword>
<protein>
    <submittedName>
        <fullName evidence="2">Uncharacterized protein</fullName>
    </submittedName>
</protein>
<evidence type="ECO:0000313" key="3">
    <source>
        <dbReference type="Proteomes" id="UP000055060"/>
    </source>
</evidence>